<reference evidence="3" key="2">
    <citation type="submission" date="2021-10" db="EMBL/GenBank/DDBJ databases">
        <title>Phylogenomics reveals ancestral predisposition of the termite-cultivated fungus Termitomyces towards a domesticated lifestyle.</title>
        <authorList>
            <person name="Auxier B."/>
            <person name="Grum-Grzhimaylo A."/>
            <person name="Cardenas M.E."/>
            <person name="Lodge J.D."/>
            <person name="Laessoe T."/>
            <person name="Pedersen O."/>
            <person name="Smith M.E."/>
            <person name="Kuyper T.W."/>
            <person name="Franco-Molano E.A."/>
            <person name="Baroni T.J."/>
            <person name="Aanen D.K."/>
        </authorList>
    </citation>
    <scope>NUCLEOTIDE SEQUENCE</scope>
    <source>
        <strain evidence="3">D49</strain>
    </source>
</reference>
<dbReference type="InterPro" id="IPR045168">
    <property type="entry name" value="YTH_prot"/>
</dbReference>
<sequence length="514" mass="56708">MSMEFSTPAPQFAYPHPYHNPGSGVLDGNTMVPNMHSNYQAMLQPPVPSFRYHRTSPEGNPVPHHYTAIGSPSMYGHGIHTSPPPSTPPNSTGPSSAHSQYPTTAAFNYPQIRTPQYNFPSHQVYSNSPPIYSQYPNAPYVQHHPASPDAEQQGTWWYIPPPSGGGPPTQQYDVSYQGHYPMPYVHQHTPPSPPSPLAYAIPALPVLPSSPSPPVPSGSSIPPLLESNTREASSEKHIVRRSYHPNPPSHRSDWVMWAGNVPSDATHDELWRFFNQPPSSDADAPSSPGVLSVFLIARSSCAFINFESEFHLSWAIGHFNGVALRPTDTRCPRLLCRVRKKDDDLKAGVGGQRGSGIHTKWIKEQKALKATESSDASDLSASDDRPPSAASDEQISLTLAEIYTEGEGNPRRTAKHSSSSGSTTSSFLTRYFPQRYFILKSLTQVRNSSTHRSPPSSEADNFSLQYDLDLSVEKGLWATQKHNEGILDQAFRTSQEVYLIFSVNKSGEFYGYAR</sequence>
<feature type="region of interest" description="Disordered" evidence="1">
    <location>
        <begin position="372"/>
        <end position="392"/>
    </location>
</feature>
<evidence type="ECO:0000259" key="2">
    <source>
        <dbReference type="PROSITE" id="PS50882"/>
    </source>
</evidence>
<feature type="region of interest" description="Disordered" evidence="1">
    <location>
        <begin position="406"/>
        <end position="425"/>
    </location>
</feature>
<dbReference type="GO" id="GO:0003729">
    <property type="term" value="F:mRNA binding"/>
    <property type="evidence" value="ECO:0007669"/>
    <property type="project" value="TreeGrafter"/>
</dbReference>
<dbReference type="AlphaFoldDB" id="A0A9P7GVD6"/>
<dbReference type="GO" id="GO:0005654">
    <property type="term" value="C:nucleoplasm"/>
    <property type="evidence" value="ECO:0007669"/>
    <property type="project" value="TreeGrafter"/>
</dbReference>
<dbReference type="OrthoDB" id="6103986at2759"/>
<dbReference type="InterPro" id="IPR007275">
    <property type="entry name" value="YTH_domain"/>
</dbReference>
<dbReference type="PANTHER" id="PTHR12357:SF3">
    <property type="entry name" value="YTH DOMAIN-CONTAINING PROTEIN 1"/>
    <property type="match status" value="1"/>
</dbReference>
<dbReference type="InterPro" id="IPR035979">
    <property type="entry name" value="RBD_domain_sf"/>
</dbReference>
<proteinExistence type="predicted"/>
<dbReference type="PANTHER" id="PTHR12357">
    <property type="entry name" value="YTH YT521-B HOMOLOGY DOMAIN-CONTAINING"/>
    <property type="match status" value="1"/>
</dbReference>
<dbReference type="Proteomes" id="UP000717328">
    <property type="component" value="Unassembled WGS sequence"/>
</dbReference>
<protein>
    <recommendedName>
        <fullName evidence="2">YTH domain-containing protein</fullName>
    </recommendedName>
</protein>
<feature type="region of interest" description="Disordered" evidence="1">
    <location>
        <begin position="210"/>
        <end position="245"/>
    </location>
</feature>
<dbReference type="EMBL" id="JABCKI010000035">
    <property type="protein sequence ID" value="KAG5653752.1"/>
    <property type="molecule type" value="Genomic_DNA"/>
</dbReference>
<feature type="compositionally biased region" description="Basic and acidic residues" evidence="1">
    <location>
        <begin position="228"/>
        <end position="237"/>
    </location>
</feature>
<name>A0A9P7GVD6_9AGAR</name>
<dbReference type="CDD" id="cd21134">
    <property type="entry name" value="YTH"/>
    <property type="match status" value="1"/>
</dbReference>
<evidence type="ECO:0000256" key="1">
    <source>
        <dbReference type="SAM" id="MobiDB-lite"/>
    </source>
</evidence>
<dbReference type="GO" id="GO:0000398">
    <property type="term" value="P:mRNA splicing, via spliceosome"/>
    <property type="evidence" value="ECO:0007669"/>
    <property type="project" value="TreeGrafter"/>
</dbReference>
<dbReference type="Pfam" id="PF04146">
    <property type="entry name" value="YTH"/>
    <property type="match status" value="1"/>
</dbReference>
<keyword evidence="4" id="KW-1185">Reference proteome</keyword>
<organism evidence="3 4">
    <name type="scientific">Sphagnurus paluster</name>
    <dbReference type="NCBI Taxonomy" id="117069"/>
    <lineage>
        <taxon>Eukaryota</taxon>
        <taxon>Fungi</taxon>
        <taxon>Dikarya</taxon>
        <taxon>Basidiomycota</taxon>
        <taxon>Agaricomycotina</taxon>
        <taxon>Agaricomycetes</taxon>
        <taxon>Agaricomycetidae</taxon>
        <taxon>Agaricales</taxon>
        <taxon>Tricholomatineae</taxon>
        <taxon>Lyophyllaceae</taxon>
        <taxon>Sphagnurus</taxon>
    </lineage>
</organism>
<feature type="region of interest" description="Disordered" evidence="1">
    <location>
        <begin position="51"/>
        <end position="102"/>
    </location>
</feature>
<gene>
    <name evidence="3" type="ORF">H0H81_010839</name>
</gene>
<dbReference type="GO" id="GO:0000381">
    <property type="term" value="P:regulation of alternative mRNA splicing, via spliceosome"/>
    <property type="evidence" value="ECO:0007669"/>
    <property type="project" value="TreeGrafter"/>
</dbReference>
<dbReference type="SUPFAM" id="SSF54928">
    <property type="entry name" value="RNA-binding domain, RBD"/>
    <property type="match status" value="1"/>
</dbReference>
<dbReference type="GO" id="GO:1990247">
    <property type="term" value="F:N6-methyladenosine-containing RNA reader activity"/>
    <property type="evidence" value="ECO:0007669"/>
    <property type="project" value="TreeGrafter"/>
</dbReference>
<evidence type="ECO:0000313" key="3">
    <source>
        <dbReference type="EMBL" id="KAG5653752.1"/>
    </source>
</evidence>
<comment type="caution">
    <text evidence="3">The sequence shown here is derived from an EMBL/GenBank/DDBJ whole genome shotgun (WGS) entry which is preliminary data.</text>
</comment>
<evidence type="ECO:0000313" key="4">
    <source>
        <dbReference type="Proteomes" id="UP000717328"/>
    </source>
</evidence>
<feature type="domain" description="YTH" evidence="2">
    <location>
        <begin position="455"/>
        <end position="514"/>
    </location>
</feature>
<reference evidence="3" key="1">
    <citation type="submission" date="2021-02" db="EMBL/GenBank/DDBJ databases">
        <authorList>
            <person name="Nieuwenhuis M."/>
            <person name="Van De Peppel L.J.J."/>
        </authorList>
    </citation>
    <scope>NUCLEOTIDE SEQUENCE</scope>
    <source>
        <strain evidence="3">D49</strain>
    </source>
</reference>
<accession>A0A9P7GVD6</accession>
<dbReference type="Gene3D" id="3.10.590.10">
    <property type="entry name" value="ph1033 like domains"/>
    <property type="match status" value="1"/>
</dbReference>
<dbReference type="PROSITE" id="PS50882">
    <property type="entry name" value="YTH"/>
    <property type="match status" value="1"/>
</dbReference>